<comment type="subcellular location">
    <subcellularLocation>
        <location evidence="1">Nucleus</location>
    </subcellularLocation>
</comment>
<protein>
    <recommendedName>
        <fullName evidence="3">Pre-rRNA-processing protein RIX1</fullName>
    </recommendedName>
</protein>
<feature type="compositionally biased region" description="Acidic residues" evidence="5">
    <location>
        <begin position="749"/>
        <end position="761"/>
    </location>
</feature>
<dbReference type="GO" id="GO:0005634">
    <property type="term" value="C:nucleus"/>
    <property type="evidence" value="ECO:0007669"/>
    <property type="project" value="UniProtKB-SubCell"/>
</dbReference>
<evidence type="ECO:0000256" key="1">
    <source>
        <dbReference type="ARBA" id="ARBA00004123"/>
    </source>
</evidence>
<sequence length="761" mass="82602">MAPSPPPDLKVLCRKTSPSRHDLLLRELPLLQQHIVRCRDVLSSPQEHKPKDGGHNQSAQLVHQLRTSVTTLLTGRSRAARLAASVLVKALVDVGGREILKDAAPWVDGLLSILQKGDPFPSKESAVITLTRVYAAVQPYQTLAREIASKTLPAFIAACLQVIKPPASSGQAPNCPSGIAETICDAFSTLIPLYPTTFRTFNSQIRSAVRGWLSPTTSDERLVPCCLSRAARRLVIALHFVAPKSGGSEEWAKLVDQLLTELHATADQVLRAVDETWEGTSGYSRQRAVPEGDEPGGGSNANDGLPPWRGLSSGAERLTGLFIYLADCLRYPTSAPVVVPVGALMDAVSRVCLVARLSPKTQSWDQAVETNPAVSREEKEELWSVLPDIHISALGLLSAMIHRFHHGMVPLVSEALDHIVRVFNSGIAYGRMRSLGYQLLDELLLLVGPTMSKSTVVMIEPLIAACCRDLQEDAGFLKPAPKSSAPSSSTTTTSSRNNTKTNSIANADLFLKPQAAADENVVSLDAHHRRAAGKLLVRLLASLPQHHLKPSLRGLLDKTAILTRSRDAMMSSVLNPYKDQRGRMYPSIIPHLSQQYPHDQCVEVLRSNLRTTTINVIPGDGSVFSTFVEVEAEEAEDQEGEDLADTAEPPPPSAVQPTMRDILQPGSSVDLPVQNNPFESQTSPATRGVSEVGRTEAEAPSKRKLEEVEESPVKRQFTQPAVAAAPPPAMPPVPDEDDDSDVSVHLNMELDDDDDDDQDEE</sequence>
<feature type="domain" description="Pre-rRNA-processing protein RIX1 N-terminal" evidence="6">
    <location>
        <begin position="8"/>
        <end position="219"/>
    </location>
</feature>
<evidence type="ECO:0000256" key="5">
    <source>
        <dbReference type="SAM" id="MobiDB-lite"/>
    </source>
</evidence>
<dbReference type="PANTHER" id="PTHR34105">
    <property type="entry name" value="PROLINE-, GLUTAMIC ACID- AND LEUCINE-RICH PROTEIN 1"/>
    <property type="match status" value="1"/>
</dbReference>
<gene>
    <name evidence="7" type="ORF">AAL_04208</name>
</gene>
<evidence type="ECO:0000256" key="3">
    <source>
        <dbReference type="ARBA" id="ARBA00021502"/>
    </source>
</evidence>
<proteinExistence type="inferred from homology"/>
<comment type="similarity">
    <text evidence="2">Belongs to the RIX1/PELP1 family.</text>
</comment>
<dbReference type="Pfam" id="PF08167">
    <property type="entry name" value="RIX1"/>
    <property type="match status" value="1"/>
</dbReference>
<keyword evidence="8" id="KW-1185">Reference proteome</keyword>
<feature type="compositionally biased region" description="Low complexity" evidence="5">
    <location>
        <begin position="478"/>
        <end position="500"/>
    </location>
</feature>
<name>A0A162ILP7_9HYPO</name>
<dbReference type="Proteomes" id="UP000078544">
    <property type="component" value="Unassembled WGS sequence"/>
</dbReference>
<feature type="compositionally biased region" description="Basic and acidic residues" evidence="5">
    <location>
        <begin position="693"/>
        <end position="706"/>
    </location>
</feature>
<evidence type="ECO:0000313" key="7">
    <source>
        <dbReference type="EMBL" id="KZZ95912.1"/>
    </source>
</evidence>
<feature type="compositionally biased region" description="Polar residues" evidence="5">
    <location>
        <begin position="673"/>
        <end position="685"/>
    </location>
</feature>
<evidence type="ECO:0000259" key="6">
    <source>
        <dbReference type="Pfam" id="PF08167"/>
    </source>
</evidence>
<evidence type="ECO:0000256" key="4">
    <source>
        <dbReference type="ARBA" id="ARBA00023242"/>
    </source>
</evidence>
<dbReference type="EMBL" id="AZGY01000008">
    <property type="protein sequence ID" value="KZZ95912.1"/>
    <property type="molecule type" value="Genomic_DNA"/>
</dbReference>
<reference evidence="7 8" key="1">
    <citation type="journal article" date="2016" name="Genome Biol. Evol.">
        <title>Divergent and convergent evolution of fungal pathogenicity.</title>
        <authorList>
            <person name="Shang Y."/>
            <person name="Xiao G."/>
            <person name="Zheng P."/>
            <person name="Cen K."/>
            <person name="Zhan S."/>
            <person name="Wang C."/>
        </authorList>
    </citation>
    <scope>NUCLEOTIDE SEQUENCE [LARGE SCALE GENOMIC DNA]</scope>
    <source>
        <strain evidence="7 8">RCEF 2490</strain>
    </source>
</reference>
<dbReference type="InterPro" id="IPR016024">
    <property type="entry name" value="ARM-type_fold"/>
</dbReference>
<feature type="compositionally biased region" description="Acidic residues" evidence="5">
    <location>
        <begin position="632"/>
        <end position="645"/>
    </location>
</feature>
<keyword evidence="4" id="KW-0539">Nucleus</keyword>
<dbReference type="AlphaFoldDB" id="A0A162ILP7"/>
<dbReference type="GO" id="GO:0006364">
    <property type="term" value="P:rRNA processing"/>
    <property type="evidence" value="ECO:0007669"/>
    <property type="project" value="TreeGrafter"/>
</dbReference>
<feature type="region of interest" description="Disordered" evidence="5">
    <location>
        <begin position="632"/>
        <end position="761"/>
    </location>
</feature>
<dbReference type="SUPFAM" id="SSF48371">
    <property type="entry name" value="ARM repeat"/>
    <property type="match status" value="1"/>
</dbReference>
<evidence type="ECO:0000313" key="8">
    <source>
        <dbReference type="Proteomes" id="UP000078544"/>
    </source>
</evidence>
<comment type="caution">
    <text evidence="7">The sequence shown here is derived from an EMBL/GenBank/DDBJ whole genome shotgun (WGS) entry which is preliminary data.</text>
</comment>
<accession>A0A162ILP7</accession>
<feature type="region of interest" description="Disordered" evidence="5">
    <location>
        <begin position="281"/>
        <end position="306"/>
    </location>
</feature>
<dbReference type="InterPro" id="IPR012583">
    <property type="entry name" value="RIX1_N"/>
</dbReference>
<evidence type="ECO:0000256" key="2">
    <source>
        <dbReference type="ARBA" id="ARBA00010511"/>
    </source>
</evidence>
<dbReference type="PANTHER" id="PTHR34105:SF1">
    <property type="entry name" value="PROLINE-, GLUTAMIC ACID- AND LEUCINE-RICH PROTEIN 1"/>
    <property type="match status" value="1"/>
</dbReference>
<feature type="region of interest" description="Disordered" evidence="5">
    <location>
        <begin position="477"/>
        <end position="500"/>
    </location>
</feature>
<organism evidence="7 8">
    <name type="scientific">Moelleriella libera RCEF 2490</name>
    <dbReference type="NCBI Taxonomy" id="1081109"/>
    <lineage>
        <taxon>Eukaryota</taxon>
        <taxon>Fungi</taxon>
        <taxon>Dikarya</taxon>
        <taxon>Ascomycota</taxon>
        <taxon>Pezizomycotina</taxon>
        <taxon>Sordariomycetes</taxon>
        <taxon>Hypocreomycetidae</taxon>
        <taxon>Hypocreales</taxon>
        <taxon>Clavicipitaceae</taxon>
        <taxon>Moelleriella</taxon>
    </lineage>
</organism>
<dbReference type="STRING" id="1081109.A0A162ILP7"/>
<dbReference type="OrthoDB" id="20900at2759"/>